<comment type="caution">
    <text evidence="2">The sequence shown here is derived from an EMBL/GenBank/DDBJ whole genome shotgun (WGS) entry which is preliminary data.</text>
</comment>
<protein>
    <submittedName>
        <fullName evidence="2">Uncharacterized protein</fullName>
    </submittedName>
</protein>
<evidence type="ECO:0000313" key="3">
    <source>
        <dbReference type="Proteomes" id="UP000253759"/>
    </source>
</evidence>
<evidence type="ECO:0000256" key="1">
    <source>
        <dbReference type="SAM" id="SignalP"/>
    </source>
</evidence>
<proteinExistence type="predicted"/>
<dbReference type="OrthoDB" id="996425at2"/>
<gene>
    <name evidence="2" type="ORF">DVH29_03310</name>
</gene>
<feature type="chain" id="PRO_5016695733" evidence="1">
    <location>
        <begin position="21"/>
        <end position="162"/>
    </location>
</feature>
<feature type="signal peptide" evidence="1">
    <location>
        <begin position="1"/>
        <end position="20"/>
    </location>
</feature>
<accession>A0A369W9L9</accession>
<dbReference type="EMBL" id="QQNH01000003">
    <property type="protein sequence ID" value="RDE09972.1"/>
    <property type="molecule type" value="Genomic_DNA"/>
</dbReference>
<dbReference type="Proteomes" id="UP000253759">
    <property type="component" value="Unassembled WGS sequence"/>
</dbReference>
<keyword evidence="1" id="KW-0732">Signal</keyword>
<reference evidence="3" key="1">
    <citation type="submission" date="2018-07" db="EMBL/GenBank/DDBJ databases">
        <authorList>
            <person name="Liu B.-T."/>
            <person name="Du Z."/>
        </authorList>
    </citation>
    <scope>NUCLEOTIDE SEQUENCE [LARGE SCALE GENOMIC DNA]</scope>
    <source>
        <strain evidence="3">XYN52</strain>
    </source>
</reference>
<dbReference type="AlphaFoldDB" id="A0A369W9L9"/>
<evidence type="ECO:0000313" key="2">
    <source>
        <dbReference type="EMBL" id="RDE09972.1"/>
    </source>
</evidence>
<name>A0A369W9L9_9HYPH</name>
<organism evidence="2 3">
    <name type="scientific">Pelagibacterium lacus</name>
    <dbReference type="NCBI Taxonomy" id="2282655"/>
    <lineage>
        <taxon>Bacteria</taxon>
        <taxon>Pseudomonadati</taxon>
        <taxon>Pseudomonadota</taxon>
        <taxon>Alphaproteobacteria</taxon>
        <taxon>Hyphomicrobiales</taxon>
        <taxon>Devosiaceae</taxon>
        <taxon>Pelagibacterium</taxon>
    </lineage>
</organism>
<dbReference type="RefSeq" id="WP_114644739.1">
    <property type="nucleotide sequence ID" value="NZ_QQNH01000003.1"/>
</dbReference>
<sequence>MIRLCACLVLIFGCASPLWASDWHRYVNPRFGTAVDIPADYRADGAPAVAGDGKLFRAGNGRSTIAVWGGPSQMGDFMGEIRSRISGDEAQGWTITYRSETPDWAAWGGTRGGHIFYAKAISTCDGRQTANVRLDYPAMDVPNFDAIVNRLGQSLAQDGGCF</sequence>
<keyword evidence="3" id="KW-1185">Reference proteome</keyword>